<dbReference type="Pfam" id="PF09404">
    <property type="entry name" value="C12orf66_like"/>
    <property type="match status" value="2"/>
</dbReference>
<dbReference type="Proteomes" id="UP000243579">
    <property type="component" value="Unassembled WGS sequence"/>
</dbReference>
<evidence type="ECO:0000313" key="2">
    <source>
        <dbReference type="Proteomes" id="UP000243579"/>
    </source>
</evidence>
<dbReference type="GO" id="GO:0061462">
    <property type="term" value="P:protein localization to lysosome"/>
    <property type="evidence" value="ECO:0007669"/>
    <property type="project" value="TreeGrafter"/>
</dbReference>
<dbReference type="Gene3D" id="1.10.3450.30">
    <property type="match status" value="1"/>
</dbReference>
<dbReference type="OrthoDB" id="18134at2759"/>
<accession>A0A1V9Z9Y4</accession>
<name>A0A1V9Z9Y4_ACHHY</name>
<dbReference type="EMBL" id="JNBR01000352">
    <property type="protein sequence ID" value="OQR94752.1"/>
    <property type="molecule type" value="Genomic_DNA"/>
</dbReference>
<organism evidence="1 2">
    <name type="scientific">Achlya hypogyna</name>
    <name type="common">Oomycete</name>
    <name type="synonym">Protoachlya hypogyna</name>
    <dbReference type="NCBI Taxonomy" id="1202772"/>
    <lineage>
        <taxon>Eukaryota</taxon>
        <taxon>Sar</taxon>
        <taxon>Stramenopiles</taxon>
        <taxon>Oomycota</taxon>
        <taxon>Saprolegniomycetes</taxon>
        <taxon>Saprolegniales</taxon>
        <taxon>Achlyaceae</taxon>
        <taxon>Achlya</taxon>
    </lineage>
</organism>
<dbReference type="AlphaFoldDB" id="A0A1V9Z9Y4"/>
<keyword evidence="2" id="KW-1185">Reference proteome</keyword>
<dbReference type="SUPFAM" id="SSF158548">
    <property type="entry name" value="FLJ32549 domain-like"/>
    <property type="match status" value="1"/>
</dbReference>
<dbReference type="GO" id="GO:0042149">
    <property type="term" value="P:cellular response to glucose starvation"/>
    <property type="evidence" value="ECO:0007669"/>
    <property type="project" value="TreeGrafter"/>
</dbReference>
<dbReference type="GO" id="GO:1904262">
    <property type="term" value="P:negative regulation of TORC1 signaling"/>
    <property type="evidence" value="ECO:0007669"/>
    <property type="project" value="TreeGrafter"/>
</dbReference>
<dbReference type="PANTHER" id="PTHR31581">
    <property type="entry name" value="KICSTOR COMPLEX PROTEIN C12ORF66"/>
    <property type="match status" value="1"/>
</dbReference>
<dbReference type="InterPro" id="IPR038060">
    <property type="entry name" value="C12orf66-like_central_sf"/>
</dbReference>
<evidence type="ECO:0000313" key="1">
    <source>
        <dbReference type="EMBL" id="OQR94752.1"/>
    </source>
</evidence>
<dbReference type="PANTHER" id="PTHR31581:SF1">
    <property type="entry name" value="KICSTOR SUBUNIT 2"/>
    <property type="match status" value="1"/>
</dbReference>
<reference evidence="1 2" key="1">
    <citation type="journal article" date="2014" name="Genome Biol. Evol.">
        <title>The secreted proteins of Achlya hypogyna and Thraustotheca clavata identify the ancestral oomycete secretome and reveal gene acquisitions by horizontal gene transfer.</title>
        <authorList>
            <person name="Misner I."/>
            <person name="Blouin N."/>
            <person name="Leonard G."/>
            <person name="Richards T.A."/>
            <person name="Lane C.E."/>
        </authorList>
    </citation>
    <scope>NUCLEOTIDE SEQUENCE [LARGE SCALE GENOMIC DNA]</scope>
    <source>
        <strain evidence="1 2">ATCC 48635</strain>
    </source>
</reference>
<protein>
    <submittedName>
        <fullName evidence="1">Uncharacterized protein</fullName>
    </submittedName>
</protein>
<dbReference type="Gene3D" id="3.30.450.240">
    <property type="match status" value="1"/>
</dbReference>
<sequence length="621" mass="70475">MSKAQYDLSAQLQAHLPSFLDALRDHQYKRAKESIPLETAGLYEWRLVANFLHMWADCDSTYHKMTYLQPEHLYNDTLRGLYLQLKTQSLVCAELLHFKRRDKAGSDSDLDKMGSAPMAKASTPTVAPSGYYDSLRFSYQSDQTVRDYRSSVGSVGSNLSEFDLSFETALTVRIIEYKAFLDQCSRYFEQRLLLVSFYLGLARERPHAHYLFDYVEKREFLLNIQHALRTLEHPLFQPLQRAATMEVLTIRAALHCETMLAEYNYLKSIIALHELKQQLSAWADVLDLVDDDDAPETIGELRVSRTSRNSDCLPATPPHGRLSIENPPHCKPNGITKLLKRGESTSNVLQQSSHSLSTSASVHLAPLDDDIVLPVYRWSKRLLASLTAKFTLYFNKWLDQIDAQMQPRGILPAPKAVPNHVGLVYMDFLDTFFSRNFLRDHNDSAQLMLVVDTSSLPHAGTGFHGQGYLCPPKPSVLKKPVVPAANRIRAANKTYFGKVSRYDEDVDGEFAPLWGVGSWPVVFSYPKADPPELFVKKHWPNLVMLLQELPSPDAKAKLKQSSPIGIHHEKKMGASYVIARVDPSVYLALVFERRKQSPTDKVLLDAMTLLLHSLQHITVYR</sequence>
<comment type="caution">
    <text evidence="1">The sequence shown here is derived from an EMBL/GenBank/DDBJ whole genome shotgun (WGS) entry which is preliminary data.</text>
</comment>
<gene>
    <name evidence="1" type="ORF">ACHHYP_00939</name>
</gene>
<dbReference type="SUPFAM" id="SSF160651">
    <property type="entry name" value="FLJ32549 C-terminal domain-like"/>
    <property type="match status" value="1"/>
</dbReference>
<dbReference type="InterPro" id="IPR018544">
    <property type="entry name" value="KICS_2"/>
</dbReference>
<proteinExistence type="predicted"/>
<dbReference type="GO" id="GO:0034198">
    <property type="term" value="P:cellular response to amino acid starvation"/>
    <property type="evidence" value="ECO:0007669"/>
    <property type="project" value="TreeGrafter"/>
</dbReference>